<feature type="modified residue" description="N6-(pyridoxal phosphate)lysine" evidence="5 7">
    <location>
        <position position="48"/>
    </location>
</feature>
<feature type="binding site" evidence="5">
    <location>
        <position position="298"/>
    </location>
    <ligand>
        <name>substrate</name>
    </ligand>
</feature>
<dbReference type="GO" id="GO:0030170">
    <property type="term" value="F:pyridoxal phosphate binding"/>
    <property type="evidence" value="ECO:0007669"/>
    <property type="project" value="UniProtKB-UniRule"/>
</dbReference>
<dbReference type="AlphaFoldDB" id="A0A4R8DN70"/>
<feature type="active site" description="Proton donor" evidence="7">
    <location>
        <position position="328"/>
    </location>
</feature>
<evidence type="ECO:0000256" key="3">
    <source>
        <dbReference type="ARBA" id="ARBA00022898"/>
    </source>
</evidence>
<dbReference type="InterPro" id="IPR022653">
    <property type="entry name" value="De-COase2_pyr-phos_BS"/>
</dbReference>
<keyword evidence="2 5" id="KW-0210">Decarboxylase</keyword>
<dbReference type="Gene3D" id="2.40.37.10">
    <property type="entry name" value="Lyase, Ornithine Decarboxylase, Chain A, domain 1"/>
    <property type="match status" value="1"/>
</dbReference>
<dbReference type="InterPro" id="IPR029066">
    <property type="entry name" value="PLP-binding_barrel"/>
</dbReference>
<dbReference type="UniPathway" id="UPA00034">
    <property type="reaction ID" value="UER00027"/>
</dbReference>
<name>A0A4R8DN70_9BACT</name>
<dbReference type="SUPFAM" id="SSF51419">
    <property type="entry name" value="PLP-binding barrel"/>
    <property type="match status" value="1"/>
</dbReference>
<evidence type="ECO:0000259" key="9">
    <source>
        <dbReference type="Pfam" id="PF02784"/>
    </source>
</evidence>
<dbReference type="InterPro" id="IPR022644">
    <property type="entry name" value="De-COase2_N"/>
</dbReference>
<comment type="subunit">
    <text evidence="5">Homodimer.</text>
</comment>
<evidence type="ECO:0000256" key="7">
    <source>
        <dbReference type="PIRSR" id="PIRSR600183-50"/>
    </source>
</evidence>
<dbReference type="FunFam" id="3.20.20.10:FF:000003">
    <property type="entry name" value="Diaminopimelate decarboxylase"/>
    <property type="match status" value="1"/>
</dbReference>
<keyword evidence="5 8" id="KW-0457">Lysine biosynthesis</keyword>
<dbReference type="Pfam" id="PF02784">
    <property type="entry name" value="Orn_Arg_deC_N"/>
    <property type="match status" value="1"/>
</dbReference>
<protein>
    <recommendedName>
        <fullName evidence="5 6">Diaminopimelate decarboxylase</fullName>
        <shortName evidence="5">DAP decarboxylase</shortName>
        <shortName evidence="5">DAPDC</shortName>
        <ecNumber evidence="5 6">4.1.1.20</ecNumber>
    </recommendedName>
</protein>
<comment type="function">
    <text evidence="5">Specifically catalyzes the decarboxylation of meso-diaminopimelate (meso-DAP) to L-lysine.</text>
</comment>
<dbReference type="OrthoDB" id="9802241at2"/>
<dbReference type="GO" id="GO:0009089">
    <property type="term" value="P:lysine biosynthetic process via diaminopimelate"/>
    <property type="evidence" value="ECO:0007669"/>
    <property type="project" value="UniProtKB-UniRule"/>
</dbReference>
<evidence type="ECO:0000256" key="1">
    <source>
        <dbReference type="ARBA" id="ARBA00001933"/>
    </source>
</evidence>
<keyword evidence="4 5" id="KW-0456">Lyase</keyword>
<dbReference type="EMBL" id="SODV01000001">
    <property type="protein sequence ID" value="TDW99145.1"/>
    <property type="molecule type" value="Genomic_DNA"/>
</dbReference>
<comment type="similarity">
    <text evidence="5">Belongs to the Orn/Lys/Arg decarboxylase class-II family. LysA subfamily.</text>
</comment>
<comment type="cofactor">
    <cofactor evidence="1 5 7 8">
        <name>pyridoxal 5'-phosphate</name>
        <dbReference type="ChEBI" id="CHEBI:597326"/>
    </cofactor>
</comment>
<feature type="binding site" evidence="5">
    <location>
        <position position="356"/>
    </location>
    <ligand>
        <name>pyridoxal 5'-phosphate</name>
        <dbReference type="ChEBI" id="CHEBI:597326"/>
    </ligand>
</feature>
<organism evidence="10 11">
    <name type="scientific">Dinghuibacter silviterrae</name>
    <dbReference type="NCBI Taxonomy" id="1539049"/>
    <lineage>
        <taxon>Bacteria</taxon>
        <taxon>Pseudomonadati</taxon>
        <taxon>Bacteroidota</taxon>
        <taxon>Chitinophagia</taxon>
        <taxon>Chitinophagales</taxon>
        <taxon>Chitinophagaceae</taxon>
        <taxon>Dinghuibacter</taxon>
    </lineage>
</organism>
<comment type="catalytic activity">
    <reaction evidence="5 8">
        <text>meso-2,6-diaminopimelate + H(+) = L-lysine + CO2</text>
        <dbReference type="Rhea" id="RHEA:15101"/>
        <dbReference type="ChEBI" id="CHEBI:15378"/>
        <dbReference type="ChEBI" id="CHEBI:16526"/>
        <dbReference type="ChEBI" id="CHEBI:32551"/>
        <dbReference type="ChEBI" id="CHEBI:57791"/>
        <dbReference type="EC" id="4.1.1.20"/>
    </reaction>
</comment>
<dbReference type="GO" id="GO:0008836">
    <property type="term" value="F:diaminopimelate decarboxylase activity"/>
    <property type="evidence" value="ECO:0007669"/>
    <property type="project" value="UniProtKB-UniRule"/>
</dbReference>
<feature type="domain" description="Orn/DAP/Arg decarboxylase 2 N-terminal" evidence="9">
    <location>
        <begin position="24"/>
        <end position="266"/>
    </location>
</feature>
<evidence type="ECO:0000313" key="11">
    <source>
        <dbReference type="Proteomes" id="UP000294498"/>
    </source>
</evidence>
<sequence length="407" mass="45785">MTNEQLIHIAREYGTPVYIYDADKIAIQYGKLQRAFSACSARFFYACKALTNINVLRYMRALGAGLDCVSINEVKLGLLAGFEPGNILFTPNCVDLEEIVQAKELGVLLNIDNISILEQFGNKFGGSYPVCIRLNPHIMAGGNYKISTGHVDSKFGISIHQIRHIERIVKTFKIHVNGLHMHTGSEIKDVNVFLQGLEVMFEEARHFDRLEFIDLGSGFKVPYQEGEPETDVDTLGKKVCAAFAAFSKEYGRSLEVWFEPGKYLVSESGYLVVKANVIKQTTATVFVGVNSGFNHLIRPMFYDAYHRIENLSNPGGAERIYTVVGHICETDTFAWDRKLNEVREGDLLVFYNAGAYGFEMSSNFNSRLRPAEVMVEKGEARLIRKRDVFEDLLRGQVYEAPQLSATE</sequence>
<dbReference type="InterPro" id="IPR002986">
    <property type="entry name" value="DAP_deCOOHase_LysA"/>
</dbReference>
<dbReference type="PANTHER" id="PTHR43727:SF2">
    <property type="entry name" value="GROUP IV DECARBOXYLASE"/>
    <property type="match status" value="1"/>
</dbReference>
<evidence type="ECO:0000256" key="5">
    <source>
        <dbReference type="HAMAP-Rule" id="MF_02120"/>
    </source>
</evidence>
<dbReference type="EC" id="4.1.1.20" evidence="5 6"/>
<dbReference type="SUPFAM" id="SSF50621">
    <property type="entry name" value="Alanine racemase C-terminal domain-like"/>
    <property type="match status" value="1"/>
</dbReference>
<comment type="pathway">
    <text evidence="5 8">Amino-acid biosynthesis; L-lysine biosynthesis via DAP pathway; L-lysine from DL-2,6-diaminopimelate: step 1/1.</text>
</comment>
<dbReference type="HAMAP" id="MF_02120">
    <property type="entry name" value="LysA"/>
    <property type="match status" value="1"/>
</dbReference>
<feature type="binding site" evidence="5">
    <location>
        <position position="356"/>
    </location>
    <ligand>
        <name>substrate</name>
    </ligand>
</feature>
<keyword evidence="5" id="KW-0028">Amino-acid biosynthesis</keyword>
<accession>A0A4R8DN70</accession>
<evidence type="ECO:0000256" key="2">
    <source>
        <dbReference type="ARBA" id="ARBA00022793"/>
    </source>
</evidence>
<evidence type="ECO:0000256" key="4">
    <source>
        <dbReference type="ARBA" id="ARBA00023239"/>
    </source>
</evidence>
<comment type="caution">
    <text evidence="10">The sequence shown here is derived from an EMBL/GenBank/DDBJ whole genome shotgun (WGS) entry which is preliminary data.</text>
</comment>
<keyword evidence="3 5" id="KW-0663">Pyridoxal phosphate</keyword>
<keyword evidence="11" id="KW-1185">Reference proteome</keyword>
<dbReference type="Gene3D" id="3.20.20.10">
    <property type="entry name" value="Alanine racemase"/>
    <property type="match status" value="1"/>
</dbReference>
<dbReference type="CDD" id="cd06828">
    <property type="entry name" value="PLPDE_III_DapDC"/>
    <property type="match status" value="1"/>
</dbReference>
<dbReference type="PRINTS" id="PR01179">
    <property type="entry name" value="ODADCRBXLASE"/>
</dbReference>
<feature type="binding site" evidence="5">
    <location>
        <position position="302"/>
    </location>
    <ligand>
        <name>substrate</name>
    </ligand>
</feature>
<comment type="caution">
    <text evidence="5">Lacks conserved residue(s) required for the propagation of feature annotation.</text>
</comment>
<gene>
    <name evidence="5" type="primary">lysA</name>
    <name evidence="10" type="ORF">EDB95_0153</name>
</gene>
<proteinExistence type="inferred from homology"/>
<dbReference type="PROSITE" id="PS00878">
    <property type="entry name" value="ODR_DC_2_1"/>
    <property type="match status" value="1"/>
</dbReference>
<reference evidence="10 11" key="1">
    <citation type="submission" date="2019-03" db="EMBL/GenBank/DDBJ databases">
        <title>Genomic Encyclopedia of Type Strains, Phase IV (KMG-IV): sequencing the most valuable type-strain genomes for metagenomic binning, comparative biology and taxonomic classification.</title>
        <authorList>
            <person name="Goeker M."/>
        </authorList>
    </citation>
    <scope>NUCLEOTIDE SEQUENCE [LARGE SCALE GENOMIC DNA]</scope>
    <source>
        <strain evidence="10 11">DSM 100059</strain>
    </source>
</reference>
<dbReference type="InterPro" id="IPR009006">
    <property type="entry name" value="Ala_racemase/Decarboxylase_C"/>
</dbReference>
<dbReference type="PRINTS" id="PR01181">
    <property type="entry name" value="DAPDCRBXLASE"/>
</dbReference>
<feature type="binding site" evidence="5">
    <location>
        <position position="329"/>
    </location>
    <ligand>
        <name>substrate</name>
    </ligand>
</feature>
<feature type="binding site" evidence="5">
    <location>
        <position position="218"/>
    </location>
    <ligand>
        <name>pyridoxal 5'-phosphate</name>
        <dbReference type="ChEBI" id="CHEBI:597326"/>
    </ligand>
</feature>
<dbReference type="InterPro" id="IPR000183">
    <property type="entry name" value="Orn/DAP/Arg_de-COase"/>
</dbReference>
<dbReference type="NCBIfam" id="TIGR01048">
    <property type="entry name" value="lysA"/>
    <property type="match status" value="1"/>
</dbReference>
<evidence type="ECO:0000256" key="6">
    <source>
        <dbReference type="NCBIfam" id="TIGR01048"/>
    </source>
</evidence>
<dbReference type="RefSeq" id="WP_133989616.1">
    <property type="nucleotide sequence ID" value="NZ_SODV01000001.1"/>
</dbReference>
<evidence type="ECO:0000256" key="8">
    <source>
        <dbReference type="RuleBase" id="RU003738"/>
    </source>
</evidence>
<dbReference type="PANTHER" id="PTHR43727">
    <property type="entry name" value="DIAMINOPIMELATE DECARBOXYLASE"/>
    <property type="match status" value="1"/>
</dbReference>
<dbReference type="Proteomes" id="UP000294498">
    <property type="component" value="Unassembled WGS sequence"/>
</dbReference>
<evidence type="ECO:0000313" key="10">
    <source>
        <dbReference type="EMBL" id="TDW99145.1"/>
    </source>
</evidence>